<sequence>MKNRRKLGIAAPVLIRNVRVVILGKDGVGKSALTVRLITKRYIGEYDQTLENTYRHPLQIDNEFITLDITDTAGINNKEKLDQCVSVGDIFIVLYSITDRSTFAEASWIAKYLKNRKELDSSTLVLAGTKQDLGHFRQVQVTDGSKLTHQLGCGFYEISISEGFSDTLDMFHDIIRQYLECHKDAEHSLALTPPSPPSPSTPPSPKSEHMKSPSSWAKVKGLRTIPFRRKSVQTI</sequence>
<dbReference type="RefSeq" id="XP_028513491.1">
    <property type="nucleotide sequence ID" value="XM_028657690.1"/>
</dbReference>
<dbReference type="GeneID" id="110234545"/>
<accession>A0A913YGD6</accession>
<evidence type="ECO:0000313" key="6">
    <source>
        <dbReference type="EnsemblMetazoa" id="XP_028513491.1"/>
    </source>
</evidence>
<dbReference type="SMART" id="SM00175">
    <property type="entry name" value="RAB"/>
    <property type="match status" value="1"/>
</dbReference>
<dbReference type="NCBIfam" id="TIGR00231">
    <property type="entry name" value="small_GTP"/>
    <property type="match status" value="1"/>
</dbReference>
<dbReference type="RefSeq" id="XP_020895588.1">
    <property type="nucleotide sequence ID" value="XM_021039929.2"/>
</dbReference>
<comment type="similarity">
    <text evidence="1">Belongs to the small GTPase superfamily. Ras family.</text>
</comment>
<feature type="compositionally biased region" description="Pro residues" evidence="5">
    <location>
        <begin position="193"/>
        <end position="205"/>
    </location>
</feature>
<dbReference type="SMART" id="SM00173">
    <property type="entry name" value="RAS"/>
    <property type="match status" value="1"/>
</dbReference>
<dbReference type="EnsemblMetazoa" id="XM_028657689.1">
    <property type="protein sequence ID" value="XP_028513490.1"/>
    <property type="gene ID" value="LOC110234545"/>
</dbReference>
<reference evidence="6" key="1">
    <citation type="submission" date="2022-11" db="UniProtKB">
        <authorList>
            <consortium name="EnsemblMetazoa"/>
        </authorList>
    </citation>
    <scope>IDENTIFICATION</scope>
</reference>
<dbReference type="EnsemblMetazoa" id="XM_028657690.1">
    <property type="protein sequence ID" value="XP_028513491.1"/>
    <property type="gene ID" value="LOC110234545"/>
</dbReference>
<dbReference type="InterPro" id="IPR051065">
    <property type="entry name" value="Ras-related_GTPase"/>
</dbReference>
<dbReference type="Gene3D" id="3.40.50.300">
    <property type="entry name" value="P-loop containing nucleotide triphosphate hydrolases"/>
    <property type="match status" value="1"/>
</dbReference>
<dbReference type="PRINTS" id="PR00449">
    <property type="entry name" value="RASTRNSFRMNG"/>
</dbReference>
<evidence type="ECO:0000256" key="3">
    <source>
        <dbReference type="ARBA" id="ARBA00022801"/>
    </source>
</evidence>
<feature type="region of interest" description="Disordered" evidence="5">
    <location>
        <begin position="188"/>
        <end position="217"/>
    </location>
</feature>
<name>A0A913YGD6_EXADI</name>
<evidence type="ECO:0000256" key="4">
    <source>
        <dbReference type="ARBA" id="ARBA00048098"/>
    </source>
</evidence>
<dbReference type="InterPro" id="IPR027417">
    <property type="entry name" value="P-loop_NTPase"/>
</dbReference>
<dbReference type="RefSeq" id="XP_020895589.1">
    <property type="nucleotide sequence ID" value="XM_021039930.2"/>
</dbReference>
<dbReference type="RefSeq" id="XP_028513490.1">
    <property type="nucleotide sequence ID" value="XM_028657689.1"/>
</dbReference>
<dbReference type="GO" id="GO:0005525">
    <property type="term" value="F:GTP binding"/>
    <property type="evidence" value="ECO:0007669"/>
    <property type="project" value="InterPro"/>
</dbReference>
<organism evidence="6 7">
    <name type="scientific">Exaiptasia diaphana</name>
    <name type="common">Tropical sea anemone</name>
    <name type="synonym">Aiptasia pulchella</name>
    <dbReference type="NCBI Taxonomy" id="2652724"/>
    <lineage>
        <taxon>Eukaryota</taxon>
        <taxon>Metazoa</taxon>
        <taxon>Cnidaria</taxon>
        <taxon>Anthozoa</taxon>
        <taxon>Hexacorallia</taxon>
        <taxon>Actiniaria</taxon>
        <taxon>Aiptasiidae</taxon>
        <taxon>Exaiptasia</taxon>
    </lineage>
</organism>
<dbReference type="EnsemblMetazoa" id="XM_021039930.2">
    <property type="protein sequence ID" value="XP_020895589.1"/>
    <property type="gene ID" value="LOC110234545"/>
</dbReference>
<protein>
    <recommendedName>
        <fullName evidence="2">small monomeric GTPase</fullName>
        <ecNumber evidence="2">3.6.5.2</ecNumber>
    </recommendedName>
</protein>
<keyword evidence="7" id="KW-1185">Reference proteome</keyword>
<keyword evidence="3" id="KW-0378">Hydrolase</keyword>
<dbReference type="InterPro" id="IPR005225">
    <property type="entry name" value="Small_GTP-bd"/>
</dbReference>
<dbReference type="EnsemblMetazoa" id="XM_021039929.2">
    <property type="protein sequence ID" value="XP_020895588.1"/>
    <property type="gene ID" value="LOC110234545"/>
</dbReference>
<dbReference type="SMART" id="SM00174">
    <property type="entry name" value="RHO"/>
    <property type="match status" value="1"/>
</dbReference>
<evidence type="ECO:0000256" key="5">
    <source>
        <dbReference type="SAM" id="MobiDB-lite"/>
    </source>
</evidence>
<dbReference type="InterPro" id="IPR001806">
    <property type="entry name" value="Small_GTPase"/>
</dbReference>
<dbReference type="AlphaFoldDB" id="A0A913YGD6"/>
<dbReference type="EC" id="3.6.5.2" evidence="2"/>
<dbReference type="SUPFAM" id="SSF52540">
    <property type="entry name" value="P-loop containing nucleoside triphosphate hydrolases"/>
    <property type="match status" value="1"/>
</dbReference>
<dbReference type="KEGG" id="epa:110234545"/>
<dbReference type="Pfam" id="PF00071">
    <property type="entry name" value="Ras"/>
    <property type="match status" value="1"/>
</dbReference>
<dbReference type="PANTHER" id="PTHR45704">
    <property type="entry name" value="RAS-LIKE FAMILY MEMBER 11"/>
    <property type="match status" value="1"/>
</dbReference>
<comment type="catalytic activity">
    <reaction evidence="4">
        <text>GTP + H2O = GDP + phosphate + H(+)</text>
        <dbReference type="Rhea" id="RHEA:19669"/>
        <dbReference type="ChEBI" id="CHEBI:15377"/>
        <dbReference type="ChEBI" id="CHEBI:15378"/>
        <dbReference type="ChEBI" id="CHEBI:37565"/>
        <dbReference type="ChEBI" id="CHEBI:43474"/>
        <dbReference type="ChEBI" id="CHEBI:58189"/>
        <dbReference type="EC" id="3.6.5.2"/>
    </reaction>
</comment>
<dbReference type="PROSITE" id="PS51419">
    <property type="entry name" value="RAB"/>
    <property type="match status" value="1"/>
</dbReference>
<dbReference type="Proteomes" id="UP000887567">
    <property type="component" value="Unplaced"/>
</dbReference>
<proteinExistence type="inferred from homology"/>
<dbReference type="GO" id="GO:0003925">
    <property type="term" value="F:G protein activity"/>
    <property type="evidence" value="ECO:0007669"/>
    <property type="project" value="UniProtKB-EC"/>
</dbReference>
<dbReference type="PROSITE" id="PS51421">
    <property type="entry name" value="RAS"/>
    <property type="match status" value="1"/>
</dbReference>
<dbReference type="OrthoDB" id="18798at2759"/>
<evidence type="ECO:0000256" key="1">
    <source>
        <dbReference type="ARBA" id="ARBA00008344"/>
    </source>
</evidence>
<evidence type="ECO:0000313" key="7">
    <source>
        <dbReference type="Proteomes" id="UP000887567"/>
    </source>
</evidence>
<evidence type="ECO:0000256" key="2">
    <source>
        <dbReference type="ARBA" id="ARBA00011984"/>
    </source>
</evidence>